<gene>
    <name evidence="7" type="primary">exbD_20</name>
    <name evidence="7" type="ORF">GALL_284350</name>
</gene>
<keyword evidence="4 6" id="KW-1133">Transmembrane helix</keyword>
<evidence type="ECO:0000256" key="5">
    <source>
        <dbReference type="ARBA" id="ARBA00023136"/>
    </source>
</evidence>
<evidence type="ECO:0000256" key="1">
    <source>
        <dbReference type="ARBA" id="ARBA00004162"/>
    </source>
</evidence>
<name>A0A1J5R177_9ZZZZ</name>
<dbReference type="PANTHER" id="PTHR30558:SF7">
    <property type="entry name" value="TOL-PAL SYSTEM PROTEIN TOLR"/>
    <property type="match status" value="1"/>
</dbReference>
<feature type="transmembrane region" description="Helical" evidence="6">
    <location>
        <begin position="26"/>
        <end position="45"/>
    </location>
</feature>
<comment type="subcellular location">
    <subcellularLocation>
        <location evidence="1">Cell membrane</location>
        <topology evidence="1">Single-pass membrane protein</topology>
    </subcellularLocation>
</comment>
<evidence type="ECO:0000256" key="2">
    <source>
        <dbReference type="ARBA" id="ARBA00022475"/>
    </source>
</evidence>
<proteinExistence type="predicted"/>
<comment type="caution">
    <text evidence="7">The sequence shown here is derived from an EMBL/GenBank/DDBJ whole genome shotgun (WGS) entry which is preliminary data.</text>
</comment>
<evidence type="ECO:0000256" key="4">
    <source>
        <dbReference type="ARBA" id="ARBA00022989"/>
    </source>
</evidence>
<keyword evidence="5 6" id="KW-0472">Membrane</keyword>
<sequence length="142" mass="15539">MSFAFAQDDAEDEVVSAINTTPLVDVMLVLLIIFLITIPVVANTVPVQLPKERNQPTVTKPENVVLAINKDGDIFWNEVLVPDAPTLLAKLKVAAVKVPQPEVHIRGDRNARYEFIGKVVFACQRAGIEKVGFIIEPPVRGG</sequence>
<dbReference type="Pfam" id="PF02472">
    <property type="entry name" value="ExbD"/>
    <property type="match status" value="1"/>
</dbReference>
<dbReference type="Gene3D" id="3.30.420.270">
    <property type="match status" value="1"/>
</dbReference>
<accession>A0A1J5R177</accession>
<keyword evidence="3 6" id="KW-0812">Transmembrane</keyword>
<reference evidence="7" key="1">
    <citation type="submission" date="2016-10" db="EMBL/GenBank/DDBJ databases">
        <title>Sequence of Gallionella enrichment culture.</title>
        <authorList>
            <person name="Poehlein A."/>
            <person name="Muehling M."/>
            <person name="Daniel R."/>
        </authorList>
    </citation>
    <scope>NUCLEOTIDE SEQUENCE</scope>
</reference>
<organism evidence="7">
    <name type="scientific">mine drainage metagenome</name>
    <dbReference type="NCBI Taxonomy" id="410659"/>
    <lineage>
        <taxon>unclassified sequences</taxon>
        <taxon>metagenomes</taxon>
        <taxon>ecological metagenomes</taxon>
    </lineage>
</organism>
<dbReference type="EMBL" id="MLJW01000320">
    <property type="protein sequence ID" value="OIQ89672.1"/>
    <property type="molecule type" value="Genomic_DNA"/>
</dbReference>
<dbReference type="GO" id="GO:0005886">
    <property type="term" value="C:plasma membrane"/>
    <property type="evidence" value="ECO:0007669"/>
    <property type="project" value="UniProtKB-SubCell"/>
</dbReference>
<keyword evidence="2" id="KW-1003">Cell membrane</keyword>
<evidence type="ECO:0000256" key="3">
    <source>
        <dbReference type="ARBA" id="ARBA00022692"/>
    </source>
</evidence>
<dbReference type="AlphaFoldDB" id="A0A1J5R177"/>
<dbReference type="GO" id="GO:0022857">
    <property type="term" value="F:transmembrane transporter activity"/>
    <property type="evidence" value="ECO:0007669"/>
    <property type="project" value="InterPro"/>
</dbReference>
<evidence type="ECO:0000256" key="6">
    <source>
        <dbReference type="SAM" id="Phobius"/>
    </source>
</evidence>
<protein>
    <submittedName>
        <fullName evidence="7">Biopolymer transport protein ExbD</fullName>
    </submittedName>
</protein>
<dbReference type="InterPro" id="IPR003400">
    <property type="entry name" value="ExbD"/>
</dbReference>
<dbReference type="PANTHER" id="PTHR30558">
    <property type="entry name" value="EXBD MEMBRANE COMPONENT OF PMF-DRIVEN MACROMOLECULE IMPORT SYSTEM"/>
    <property type="match status" value="1"/>
</dbReference>
<evidence type="ECO:0000313" key="7">
    <source>
        <dbReference type="EMBL" id="OIQ89672.1"/>
    </source>
</evidence>